<keyword evidence="5" id="KW-1185">Reference proteome</keyword>
<dbReference type="Pfam" id="PF20684">
    <property type="entry name" value="Fung_rhodopsin"/>
    <property type="match status" value="1"/>
</dbReference>
<evidence type="ECO:0000256" key="2">
    <source>
        <dbReference type="SAM" id="Phobius"/>
    </source>
</evidence>
<proteinExistence type="predicted"/>
<reference evidence="4 5" key="1">
    <citation type="submission" date="2017-08" db="EMBL/GenBank/DDBJ databases">
        <title>Harnessing the power of phylogenomics to disentangle the directionality and signatures of interkingdom host jumping in the parasitic fungal genus Tolypocladium.</title>
        <authorList>
            <person name="Quandt C.A."/>
            <person name="Patterson W."/>
            <person name="Spatafora J.W."/>
        </authorList>
    </citation>
    <scope>NUCLEOTIDE SEQUENCE [LARGE SCALE GENOMIC DNA]</scope>
    <source>
        <strain evidence="4 5">CBS 113982</strain>
    </source>
</reference>
<evidence type="ECO:0000259" key="3">
    <source>
        <dbReference type="Pfam" id="PF20684"/>
    </source>
</evidence>
<protein>
    <recommendedName>
        <fullName evidence="3">Rhodopsin domain-containing protein</fullName>
    </recommendedName>
</protein>
<keyword evidence="2" id="KW-0472">Membrane</keyword>
<dbReference type="PANTHER" id="PTHR39614:SF2">
    <property type="entry name" value="INTEGRAL MEMBRANE PROTEIN"/>
    <property type="match status" value="1"/>
</dbReference>
<keyword evidence="2" id="KW-1133">Transmembrane helix</keyword>
<feature type="transmembrane region" description="Helical" evidence="2">
    <location>
        <begin position="110"/>
        <end position="135"/>
    </location>
</feature>
<accession>A0A2K3Q7T2</accession>
<feature type="transmembrane region" description="Helical" evidence="2">
    <location>
        <begin position="75"/>
        <end position="98"/>
    </location>
</feature>
<feature type="compositionally biased region" description="Basic and acidic residues" evidence="1">
    <location>
        <begin position="363"/>
        <end position="380"/>
    </location>
</feature>
<dbReference type="Proteomes" id="UP000236621">
    <property type="component" value="Unassembled WGS sequence"/>
</dbReference>
<feature type="region of interest" description="Disordered" evidence="1">
    <location>
        <begin position="363"/>
        <end position="413"/>
    </location>
</feature>
<feature type="transmembrane region" description="Helical" evidence="2">
    <location>
        <begin position="187"/>
        <end position="209"/>
    </location>
</feature>
<dbReference type="EMBL" id="NRSZ01001068">
    <property type="protein sequence ID" value="PNY23636.1"/>
    <property type="molecule type" value="Genomic_DNA"/>
</dbReference>
<feature type="transmembrane region" description="Helical" evidence="2">
    <location>
        <begin position="303"/>
        <end position="324"/>
    </location>
</feature>
<dbReference type="PANTHER" id="PTHR39614">
    <property type="entry name" value="INTEGRAL MEMBRANE PROTEIN"/>
    <property type="match status" value="1"/>
</dbReference>
<comment type="caution">
    <text evidence="4">The sequence shown here is derived from an EMBL/GenBank/DDBJ whole genome shotgun (WGS) entry which is preliminary data.</text>
</comment>
<feature type="non-terminal residue" evidence="4">
    <location>
        <position position="1"/>
    </location>
</feature>
<evidence type="ECO:0000256" key="1">
    <source>
        <dbReference type="SAM" id="MobiDB-lite"/>
    </source>
</evidence>
<dbReference type="STRING" id="45235.A0A2K3Q7T2"/>
<feature type="transmembrane region" description="Helical" evidence="2">
    <location>
        <begin position="265"/>
        <end position="283"/>
    </location>
</feature>
<feature type="compositionally biased region" description="Polar residues" evidence="1">
    <location>
        <begin position="382"/>
        <end position="400"/>
    </location>
</feature>
<feature type="transmembrane region" description="Helical" evidence="2">
    <location>
        <begin position="229"/>
        <end position="253"/>
    </location>
</feature>
<evidence type="ECO:0000313" key="4">
    <source>
        <dbReference type="EMBL" id="PNY23636.1"/>
    </source>
</evidence>
<feature type="transmembrane region" description="Helical" evidence="2">
    <location>
        <begin position="155"/>
        <end position="175"/>
    </location>
</feature>
<gene>
    <name evidence="4" type="ORF">TCAP_06423</name>
</gene>
<evidence type="ECO:0000313" key="5">
    <source>
        <dbReference type="Proteomes" id="UP000236621"/>
    </source>
</evidence>
<name>A0A2K3Q7T2_9HYPO</name>
<sequence length="434" mass="47001">TLSPCLPGSCGKSETPATAISTAAAPPLLSLSETRQLVIEPPAHLYGHAPRPRTVTAMSSPASNYVPFGPDDQGAFVVITAVLGVTWTVLMLTIRLYIRSRINGPFGLDDLAALLGTLFAVCQSSVVLVAVHNGLGKRTELLQHDSLNTVMKDTYVANFLYVVAVCCSKCSMSLLIARLTKKPKHLVASHGVTGFTIMWAIASLFIMGFQCSLPRPWDMPNTGHCSTLVTRWAIVEAFSVFIEVLISGMSILLVWDLSTALRSKLMVIAAFSAQLFVAIPIGFRLSLVRKYMRGPEDSCGFTNAAIATQAVMHFSVMAATFPCFRQFLKAFDSGLCATTKIGTEDSYGSKGASDYVLQSLSTAHEDDHGGSKTPQEKLRPDSTAQITTKVKGQSQINPTGDESKSIESDGSDRAIIRRTQQWEIRYETQPQRGV</sequence>
<feature type="compositionally biased region" description="Basic and acidic residues" evidence="1">
    <location>
        <begin position="401"/>
        <end position="413"/>
    </location>
</feature>
<keyword evidence="2" id="KW-0812">Transmembrane</keyword>
<dbReference type="AlphaFoldDB" id="A0A2K3Q7T2"/>
<organism evidence="4 5">
    <name type="scientific">Tolypocladium capitatum</name>
    <dbReference type="NCBI Taxonomy" id="45235"/>
    <lineage>
        <taxon>Eukaryota</taxon>
        <taxon>Fungi</taxon>
        <taxon>Dikarya</taxon>
        <taxon>Ascomycota</taxon>
        <taxon>Pezizomycotina</taxon>
        <taxon>Sordariomycetes</taxon>
        <taxon>Hypocreomycetidae</taxon>
        <taxon>Hypocreales</taxon>
        <taxon>Ophiocordycipitaceae</taxon>
        <taxon>Tolypocladium</taxon>
    </lineage>
</organism>
<dbReference type="InterPro" id="IPR049326">
    <property type="entry name" value="Rhodopsin_dom_fungi"/>
</dbReference>
<feature type="domain" description="Rhodopsin" evidence="3">
    <location>
        <begin position="94"/>
        <end position="329"/>
    </location>
</feature>
<dbReference type="OrthoDB" id="3918601at2759"/>